<name>A0A345MK20_BPBSP</name>
<keyword evidence="3" id="KW-1185">Reference proteome</keyword>
<organismHost>
    <name type="scientific">Bacillus subtilis</name>
    <dbReference type="NCBI Taxonomy" id="1423"/>
</organismHost>
<evidence type="ECO:0000313" key="2">
    <source>
        <dbReference type="EMBL" id="AXH71202.1"/>
    </source>
</evidence>
<organism evidence="2 3">
    <name type="scientific">Bacillus phage BSP38</name>
    <dbReference type="NCBI Taxonomy" id="2283013"/>
    <lineage>
        <taxon>Viruses</taxon>
        <taxon>Duplodnaviria</taxon>
        <taxon>Heunggongvirae</taxon>
        <taxon>Uroviricota</taxon>
        <taxon>Caudoviricetes</taxon>
        <taxon>Herelleviridae</taxon>
        <taxon>Bastillevirinae</taxon>
        <taxon>Jeonjuvirus</taxon>
        <taxon>Jeonjuvirus BSP38</taxon>
    </lineage>
</organism>
<gene>
    <name evidence="2" type="ORF">BSP38_160</name>
</gene>
<dbReference type="Proteomes" id="UP000260425">
    <property type="component" value="Segment"/>
</dbReference>
<feature type="region of interest" description="Disordered" evidence="1">
    <location>
        <begin position="140"/>
        <end position="161"/>
    </location>
</feature>
<reference evidence="2 3" key="1">
    <citation type="submission" date="2018-07" db="EMBL/GenBank/DDBJ databases">
        <title>Complete nucleotide sequence of Bacillus phage BSP38.</title>
        <authorList>
            <person name="Ghosh K."/>
            <person name="Kim K.-P."/>
        </authorList>
    </citation>
    <scope>NUCLEOTIDE SEQUENCE [LARGE SCALE GENOMIC DNA]</scope>
</reference>
<proteinExistence type="predicted"/>
<evidence type="ECO:0000313" key="3">
    <source>
        <dbReference type="Proteomes" id="UP000260425"/>
    </source>
</evidence>
<evidence type="ECO:0000256" key="1">
    <source>
        <dbReference type="SAM" id="MobiDB-lite"/>
    </source>
</evidence>
<protein>
    <submittedName>
        <fullName evidence="2">Uncharacterized protein</fullName>
    </submittedName>
</protein>
<dbReference type="Gene3D" id="1.10.10.60">
    <property type="entry name" value="Homeodomain-like"/>
    <property type="match status" value="2"/>
</dbReference>
<accession>A0A345MK20</accession>
<dbReference type="EMBL" id="MH606185">
    <property type="protein sequence ID" value="AXH71202.1"/>
    <property type="molecule type" value="Genomic_DNA"/>
</dbReference>
<sequence>MMDDKSRDLDPELDFTEEEEAIMRPNIFTPKLSDELRLASKVAQQYKAGVSATKIMKDNSISAGKMYEILRKKGVPLRSNRYATKSTLRTMMMTEQEKNSLIADYQSGVPLETIYNKYKINKNGCYSILDEANVARREKAGLVEQKPKKRKTKRKGKKKAAEKPEVIVHLGPVEAELEEDCLYITIKAAVVAPTDKVKVMVVNVPPGESNDLF</sequence>
<feature type="compositionally biased region" description="Basic residues" evidence="1">
    <location>
        <begin position="147"/>
        <end position="158"/>
    </location>
</feature>